<dbReference type="Proteomes" id="UP000253891">
    <property type="component" value="Unassembled WGS sequence"/>
</dbReference>
<keyword evidence="12" id="KW-1185">Reference proteome</keyword>
<evidence type="ECO:0000256" key="3">
    <source>
        <dbReference type="ARBA" id="ARBA00022449"/>
    </source>
</evidence>
<gene>
    <name evidence="11" type="primary">nhaC</name>
    <name evidence="11" type="ORF">FFIC_140430</name>
</gene>
<dbReference type="OrthoDB" id="9762978at2"/>
<dbReference type="GO" id="GO:0005886">
    <property type="term" value="C:plasma membrane"/>
    <property type="evidence" value="ECO:0007669"/>
    <property type="project" value="UniProtKB-SubCell"/>
</dbReference>
<keyword evidence="3" id="KW-0050">Antiport</keyword>
<organism evidence="11 12">
    <name type="scientific">Fructobacillus ficulneus</name>
    <dbReference type="NCBI Taxonomy" id="157463"/>
    <lineage>
        <taxon>Bacteria</taxon>
        <taxon>Bacillati</taxon>
        <taxon>Bacillota</taxon>
        <taxon>Bacilli</taxon>
        <taxon>Lactobacillales</taxon>
        <taxon>Lactobacillaceae</taxon>
        <taxon>Fructobacillus</taxon>
    </lineage>
</organism>
<reference evidence="11 12" key="1">
    <citation type="journal article" date="2015" name="BMC Genomics">
        <title>Comparative genomics of Fructobacillus spp. and Leuconostoc spp. reveals niche-specific evolution of Fructobacillus spp.</title>
        <authorList>
            <person name="Endo A."/>
            <person name="Tanizawa Y."/>
            <person name="Tanaka N."/>
            <person name="Maeno S."/>
            <person name="Kumar H."/>
            <person name="Shiwa Y."/>
            <person name="Okada S."/>
            <person name="Yoshikawa H."/>
            <person name="Dicks L."/>
            <person name="Nakagawa J."/>
            <person name="Arita M."/>
        </authorList>
    </citation>
    <scope>NUCLEOTIDE SEQUENCE [LARGE SCALE GENOMIC DNA]</scope>
    <source>
        <strain evidence="11 12">JCM 12225</strain>
    </source>
</reference>
<dbReference type="AlphaFoldDB" id="A0A0K8MHW4"/>
<dbReference type="EMBL" id="DF967991">
    <property type="protein sequence ID" value="GAO99449.1"/>
    <property type="molecule type" value="Genomic_DNA"/>
</dbReference>
<proteinExistence type="inferred from homology"/>
<evidence type="ECO:0000256" key="1">
    <source>
        <dbReference type="ARBA" id="ARBA00004651"/>
    </source>
</evidence>
<dbReference type="PANTHER" id="PTHR33451:SF6">
    <property type="entry name" value="NA(+)_H(+) ANTIPORTER NHAC"/>
    <property type="match status" value="1"/>
</dbReference>
<feature type="transmembrane region" description="Helical" evidence="9">
    <location>
        <begin position="221"/>
        <end position="243"/>
    </location>
</feature>
<dbReference type="InterPro" id="IPR052180">
    <property type="entry name" value="NhaC_Na-H+_Antiporter"/>
</dbReference>
<feature type="transmembrane region" description="Helical" evidence="9">
    <location>
        <begin position="72"/>
        <end position="99"/>
    </location>
</feature>
<comment type="similarity">
    <text evidence="8">Belongs to the NhaC Na(+)/H(+) (TC 2.A.35) antiporter family.</text>
</comment>
<keyword evidence="6 9" id="KW-1133">Transmembrane helix</keyword>
<feature type="transmembrane region" description="Helical" evidence="9">
    <location>
        <begin position="423"/>
        <end position="442"/>
    </location>
</feature>
<dbReference type="GO" id="GO:0015297">
    <property type="term" value="F:antiporter activity"/>
    <property type="evidence" value="ECO:0007669"/>
    <property type="project" value="UniProtKB-KW"/>
</dbReference>
<keyword evidence="4" id="KW-1003">Cell membrane</keyword>
<dbReference type="Pfam" id="PF03553">
    <property type="entry name" value="Na_H_antiporter"/>
    <property type="match status" value="1"/>
</dbReference>
<evidence type="ECO:0000256" key="6">
    <source>
        <dbReference type="ARBA" id="ARBA00022989"/>
    </source>
</evidence>
<evidence type="ECO:0000313" key="12">
    <source>
        <dbReference type="Proteomes" id="UP000253891"/>
    </source>
</evidence>
<feature type="transmembrane region" description="Helical" evidence="9">
    <location>
        <begin position="105"/>
        <end position="127"/>
    </location>
</feature>
<dbReference type="PANTHER" id="PTHR33451">
    <property type="entry name" value="MALATE-2H(+)/NA(+)-LACTATE ANTIPORTER"/>
    <property type="match status" value="1"/>
</dbReference>
<accession>A0A0K8MHW4</accession>
<feature type="transmembrane region" description="Helical" evidence="9">
    <location>
        <begin position="134"/>
        <end position="160"/>
    </location>
</feature>
<evidence type="ECO:0000256" key="8">
    <source>
        <dbReference type="ARBA" id="ARBA00038435"/>
    </source>
</evidence>
<feature type="domain" description="Na+/H+ antiporter NhaC-like C-terminal" evidence="10">
    <location>
        <begin position="157"/>
        <end position="445"/>
    </location>
</feature>
<keyword evidence="7 9" id="KW-0472">Membrane</keyword>
<feature type="transmembrane region" description="Helical" evidence="9">
    <location>
        <begin position="345"/>
        <end position="365"/>
    </location>
</feature>
<protein>
    <submittedName>
        <fullName evidence="11">Na/H antiporter NhaC</fullName>
    </submittedName>
</protein>
<evidence type="ECO:0000313" key="11">
    <source>
        <dbReference type="EMBL" id="GAO99449.1"/>
    </source>
</evidence>
<sequence length="458" mass="48104">MQREVNRTLAVGLLVGVILILAGGIIGLGLAPIAPLLVAIAWIILVMRLAGVTFQDSQAALIKGIEAGIAPLFLFLLIGSMIALWLGTGVIPTMIWLGFKLINPAWFLPTALLTSALVGTMIGSAFTTMSTVGVALMGVGTALGFNPALVAGMVISGAIFGDKSSPLADSTNLAAAVSGTDLFAHLKNLMWTTLPAMAVTLILAFFFGFSSHHSAGISAKTAAVTSLLHPTWWAIVPIALILVSAIAKIPAIPSLLINVVVNTGYYLLSGHSLTKWANLVVNGYKTTSTNKTLMALLDRGGMTAMMETIMLIMLALALGGLLSNLGILRRVMEPIVAHLHSQKSIVFATLLTGISTNFLVGEQYLSVMLPGQIFKEDYQRFGLSPLALSRSMEDSGAIANYLVPWGVAGAFASQTLHVSVLSFVPFTFLALFSPVFSLLSALTGIGLRQASQDAAEAK</sequence>
<feature type="transmembrane region" description="Helical" evidence="9">
    <location>
        <begin position="189"/>
        <end position="209"/>
    </location>
</feature>
<feature type="transmembrane region" description="Helical" evidence="9">
    <location>
        <begin position="9"/>
        <end position="27"/>
    </location>
</feature>
<dbReference type="STRING" id="157463.GCA_001047075_00379"/>
<keyword evidence="2" id="KW-0813">Transport</keyword>
<evidence type="ECO:0000256" key="9">
    <source>
        <dbReference type="SAM" id="Phobius"/>
    </source>
</evidence>
<evidence type="ECO:0000256" key="2">
    <source>
        <dbReference type="ARBA" id="ARBA00022448"/>
    </source>
</evidence>
<comment type="subcellular location">
    <subcellularLocation>
        <location evidence="1">Cell membrane</location>
        <topology evidence="1">Multi-pass membrane protein</topology>
    </subcellularLocation>
</comment>
<name>A0A0K8MHW4_9LACO</name>
<feature type="transmembrane region" description="Helical" evidence="9">
    <location>
        <begin position="304"/>
        <end position="325"/>
    </location>
</feature>
<evidence type="ECO:0000256" key="7">
    <source>
        <dbReference type="ARBA" id="ARBA00023136"/>
    </source>
</evidence>
<evidence type="ECO:0000256" key="5">
    <source>
        <dbReference type="ARBA" id="ARBA00022692"/>
    </source>
</evidence>
<dbReference type="InterPro" id="IPR018461">
    <property type="entry name" value="Na/H_Antiport_NhaC-like_C"/>
</dbReference>
<evidence type="ECO:0000259" key="10">
    <source>
        <dbReference type="Pfam" id="PF03553"/>
    </source>
</evidence>
<keyword evidence="5 9" id="KW-0812">Transmembrane</keyword>
<evidence type="ECO:0000256" key="4">
    <source>
        <dbReference type="ARBA" id="ARBA00022475"/>
    </source>
</evidence>
<dbReference type="RefSeq" id="WP_061992866.1">
    <property type="nucleotide sequence ID" value="NZ_DF967991.1"/>
</dbReference>
<feature type="transmembrane region" description="Helical" evidence="9">
    <location>
        <begin position="33"/>
        <end position="51"/>
    </location>
</feature>